<evidence type="ECO:0000313" key="4">
    <source>
        <dbReference type="Proteomes" id="UP000275267"/>
    </source>
</evidence>
<gene>
    <name evidence="3" type="ORF">C2845_PM08G02070</name>
</gene>
<protein>
    <recommendedName>
        <fullName evidence="2">F-box domain-containing protein</fullName>
    </recommendedName>
</protein>
<dbReference type="InterPro" id="IPR036047">
    <property type="entry name" value="F-box-like_dom_sf"/>
</dbReference>
<dbReference type="AlphaFoldDB" id="A0A3L6R712"/>
<keyword evidence="4" id="KW-1185">Reference proteome</keyword>
<dbReference type="SUPFAM" id="SSF81383">
    <property type="entry name" value="F-box domain"/>
    <property type="match status" value="1"/>
</dbReference>
<dbReference type="OrthoDB" id="10653782at2759"/>
<dbReference type="STRING" id="4540.A0A3L6R712"/>
<name>A0A3L6R712_PANMI</name>
<dbReference type="Pfam" id="PF00646">
    <property type="entry name" value="F-box"/>
    <property type="match status" value="1"/>
</dbReference>
<dbReference type="InterPro" id="IPR001810">
    <property type="entry name" value="F-box_dom"/>
</dbReference>
<dbReference type="Proteomes" id="UP000275267">
    <property type="component" value="Unassembled WGS sequence"/>
</dbReference>
<evidence type="ECO:0000256" key="1">
    <source>
        <dbReference type="SAM" id="MobiDB-lite"/>
    </source>
</evidence>
<organism evidence="3 4">
    <name type="scientific">Panicum miliaceum</name>
    <name type="common">Proso millet</name>
    <name type="synonym">Broomcorn millet</name>
    <dbReference type="NCBI Taxonomy" id="4540"/>
    <lineage>
        <taxon>Eukaryota</taxon>
        <taxon>Viridiplantae</taxon>
        <taxon>Streptophyta</taxon>
        <taxon>Embryophyta</taxon>
        <taxon>Tracheophyta</taxon>
        <taxon>Spermatophyta</taxon>
        <taxon>Magnoliopsida</taxon>
        <taxon>Liliopsida</taxon>
        <taxon>Poales</taxon>
        <taxon>Poaceae</taxon>
        <taxon>PACMAD clade</taxon>
        <taxon>Panicoideae</taxon>
        <taxon>Panicodae</taxon>
        <taxon>Paniceae</taxon>
        <taxon>Panicinae</taxon>
        <taxon>Panicum</taxon>
        <taxon>Panicum sect. Panicum</taxon>
    </lineage>
</organism>
<feature type="region of interest" description="Disordered" evidence="1">
    <location>
        <begin position="189"/>
        <end position="213"/>
    </location>
</feature>
<dbReference type="PANTHER" id="PTHR31672">
    <property type="entry name" value="BNACNNG10540D PROTEIN"/>
    <property type="match status" value="1"/>
</dbReference>
<dbReference type="PANTHER" id="PTHR31672:SF13">
    <property type="entry name" value="F-BOX PROTEIN CPR30-LIKE"/>
    <property type="match status" value="1"/>
</dbReference>
<evidence type="ECO:0000259" key="2">
    <source>
        <dbReference type="Pfam" id="PF00646"/>
    </source>
</evidence>
<accession>A0A3L6R712</accession>
<sequence>MAKAQLGLVLVAEPHVHRSFILTGLEHFINSRLAPRGVRWRRRKRSLREAAPLAVAPHLDDGVVSDILHRLPTKDAYGLTVVCPRWREIVSGPAFLSRHLSPRLVPLLDDRPYALILQPRSKIGYTHVTLVPTDPADSLALNLPLDPKYTSKSRDGLYSTGADDDAHVELDELPSGLAADEVRDIEALEDPDEPADGGAVSVDQSADADVPGEEAAPPLQVEAEDYAVFFERTVPLLDISFVASHGRLQLGRSRTSYYVCDPAANRWLALPPPPIPPTRDTASGLHYDLDAATGRVSVRGNMDYDLNLTGF</sequence>
<comment type="caution">
    <text evidence="3">The sequence shown here is derived from an EMBL/GenBank/DDBJ whole genome shotgun (WGS) entry which is preliminary data.</text>
</comment>
<feature type="domain" description="F-box" evidence="2">
    <location>
        <begin position="59"/>
        <end position="96"/>
    </location>
</feature>
<proteinExistence type="predicted"/>
<reference evidence="4" key="1">
    <citation type="journal article" date="2019" name="Nat. Commun.">
        <title>The genome of broomcorn millet.</title>
        <authorList>
            <person name="Zou C."/>
            <person name="Miki D."/>
            <person name="Li D."/>
            <person name="Tang Q."/>
            <person name="Xiao L."/>
            <person name="Rajput S."/>
            <person name="Deng P."/>
            <person name="Jia W."/>
            <person name="Huang R."/>
            <person name="Zhang M."/>
            <person name="Sun Y."/>
            <person name="Hu J."/>
            <person name="Fu X."/>
            <person name="Schnable P.S."/>
            <person name="Li F."/>
            <person name="Zhang H."/>
            <person name="Feng B."/>
            <person name="Zhu X."/>
            <person name="Liu R."/>
            <person name="Schnable J.C."/>
            <person name="Zhu J.-K."/>
            <person name="Zhang H."/>
        </authorList>
    </citation>
    <scope>NUCLEOTIDE SEQUENCE [LARGE SCALE GENOMIC DNA]</scope>
</reference>
<dbReference type="InterPro" id="IPR050796">
    <property type="entry name" value="SCF_F-box_component"/>
</dbReference>
<evidence type="ECO:0000313" key="3">
    <source>
        <dbReference type="EMBL" id="RLM94177.1"/>
    </source>
</evidence>
<dbReference type="EMBL" id="PQIB02000010">
    <property type="protein sequence ID" value="RLM94177.1"/>
    <property type="molecule type" value="Genomic_DNA"/>
</dbReference>